<evidence type="ECO:0000259" key="15">
    <source>
        <dbReference type="Pfam" id="PF00520"/>
    </source>
</evidence>
<evidence type="ECO:0000313" key="16">
    <source>
        <dbReference type="EnsemblMetazoa" id="XP_019860056.1"/>
    </source>
</evidence>
<feature type="region of interest" description="Disordered" evidence="13">
    <location>
        <begin position="447"/>
        <end position="480"/>
    </location>
</feature>
<keyword evidence="17" id="KW-1185">Reference proteome</keyword>
<feature type="repeat" description="ANK" evidence="12">
    <location>
        <begin position="278"/>
        <end position="300"/>
    </location>
</feature>
<evidence type="ECO:0000256" key="4">
    <source>
        <dbReference type="ARBA" id="ARBA00022692"/>
    </source>
</evidence>
<dbReference type="Pfam" id="PF12796">
    <property type="entry name" value="Ank_2"/>
    <property type="match status" value="3"/>
</dbReference>
<feature type="transmembrane region" description="Helical" evidence="14">
    <location>
        <begin position="610"/>
        <end position="631"/>
    </location>
</feature>
<evidence type="ECO:0000256" key="14">
    <source>
        <dbReference type="SAM" id="Phobius"/>
    </source>
</evidence>
<keyword evidence="7 12" id="KW-0040">ANK repeat</keyword>
<accession>A0AAN0JTA7</accession>
<sequence length="935" mass="105352">MADDVTLQIELPSGGSEVIAAEVGATTSFDCLVLNISSTQDFPDIDENGCLTLHKACKDSSYEEVHKLLIHSNDTSIFATDNDGRTPLHYACEGDDKRIVQFLILKCAGCLVSDLNEIEEVKIPNDPDVQSKVKGYINCTDTLKDTPLNIACFKGHTEIVKLLLEHGADFNVTNNKGQGCTPLASACIEGHTEIVKLLLEHGANVNITNNKARTPLGIACVQGHTEVVKLLLKHKADFNDVTDDNGNTPLSNACKPGHMEIVELLLEHGANSNVTNNKGYTPLSIACYKGHTEIVKLLLEQKDTDVTICNKSNSNVLDVAVIHGQKDAAMAIVKSDKWENALRSYKVVNRINDVGILRRTLHLIILIICCCCIRKQKQNHDYGNKVKPVKHFTTPMRRIIKKMPDVAKVVFDRCCETKKSPYDEGYEITYNYEFIEDFDLQTLEGDRSSDSTMQNVNEDNDDQSDAKRSDKKWPPKAKHSSQNHCLTILANSPSADLLKHPLAATLLDQKWNKYGRIVYYTNLIFYFLFVILLTSYALTVHPPNSNICLEVFGNDTETVIEGSGNYAYSVIGCSEGRFTYVSIVRAFMIVYPIVMLLRELAQVIQLSLEYFTSFVNFIEVSLFISTIIFASVRSDQCYCTRPWQWQVGVIAVFLSWIALIVSIRKLPVVGIYVVMFIKIFNNFIKVVILALLLISAFAIPFYMMFYDPQDRTEGIRTPFITPWRTIIKTITMTMGEYEMDSILRQNNQRIDPDVQYPVVTFSLIIVFVVLMPILFLNLLTSLAVGDTEEIRKSADAYRRTLRVDFTLPTEDFLRSIARKLPEKLKNVKSWIKSLVTVEQKHKVNPNKKKKGIASAISKIEEYFSTDTEENVDEVKNKSKPLSEEMKDLRSAMDQLLAIAECMRKEMQGERGGGLAGEGEVRGLQEQTRRKKSDKE</sequence>
<comment type="subcellular location">
    <subcellularLocation>
        <location evidence="1">Membrane</location>
        <topology evidence="1">Multi-pass membrane protein</topology>
    </subcellularLocation>
</comment>
<dbReference type="InterPro" id="IPR036770">
    <property type="entry name" value="Ankyrin_rpt-contain_sf"/>
</dbReference>
<evidence type="ECO:0000313" key="17">
    <source>
        <dbReference type="Proteomes" id="UP000007879"/>
    </source>
</evidence>
<reference evidence="17" key="1">
    <citation type="journal article" date="2010" name="Nature">
        <title>The Amphimedon queenslandica genome and the evolution of animal complexity.</title>
        <authorList>
            <person name="Srivastava M."/>
            <person name="Simakov O."/>
            <person name="Chapman J."/>
            <person name="Fahey B."/>
            <person name="Gauthier M.E."/>
            <person name="Mitros T."/>
            <person name="Richards G.S."/>
            <person name="Conaco C."/>
            <person name="Dacre M."/>
            <person name="Hellsten U."/>
            <person name="Larroux C."/>
            <person name="Putnam N.H."/>
            <person name="Stanke M."/>
            <person name="Adamska M."/>
            <person name="Darling A."/>
            <person name="Degnan S.M."/>
            <person name="Oakley T.H."/>
            <person name="Plachetzki D.C."/>
            <person name="Zhai Y."/>
            <person name="Adamski M."/>
            <person name="Calcino A."/>
            <person name="Cummins S.F."/>
            <person name="Goodstein D.M."/>
            <person name="Harris C."/>
            <person name="Jackson D.J."/>
            <person name="Leys S.P."/>
            <person name="Shu S."/>
            <person name="Woodcroft B.J."/>
            <person name="Vervoort M."/>
            <person name="Kosik K.S."/>
            <person name="Manning G."/>
            <person name="Degnan B.M."/>
            <person name="Rokhsar D.S."/>
        </authorList>
    </citation>
    <scope>NUCLEOTIDE SEQUENCE [LARGE SCALE GENOMIC DNA]</scope>
</reference>
<protein>
    <recommendedName>
        <fullName evidence="15">Ion transport domain-containing protein</fullName>
    </recommendedName>
</protein>
<keyword evidence="2" id="KW-0813">Transport</keyword>
<feature type="repeat" description="ANK" evidence="12">
    <location>
        <begin position="83"/>
        <end position="104"/>
    </location>
</feature>
<dbReference type="Pfam" id="PF13637">
    <property type="entry name" value="Ank_4"/>
    <property type="match status" value="1"/>
</dbReference>
<keyword evidence="9 14" id="KW-0472">Membrane</keyword>
<evidence type="ECO:0000256" key="7">
    <source>
        <dbReference type="ARBA" id="ARBA00023043"/>
    </source>
</evidence>
<dbReference type="SUPFAM" id="SSF48403">
    <property type="entry name" value="Ankyrin repeat"/>
    <property type="match status" value="2"/>
</dbReference>
<dbReference type="Gene3D" id="1.25.40.20">
    <property type="entry name" value="Ankyrin repeat-containing domain"/>
    <property type="match status" value="3"/>
</dbReference>
<feature type="transmembrane region" description="Helical" evidence="14">
    <location>
        <begin position="683"/>
        <end position="705"/>
    </location>
</feature>
<keyword evidence="10" id="KW-0325">Glycoprotein</keyword>
<dbReference type="Pfam" id="PF00520">
    <property type="entry name" value="Ion_trans"/>
    <property type="match status" value="1"/>
</dbReference>
<dbReference type="PROSITE" id="PS50297">
    <property type="entry name" value="ANK_REP_REGION"/>
    <property type="match status" value="6"/>
</dbReference>
<keyword evidence="5" id="KW-0677">Repeat</keyword>
<feature type="domain" description="Ion transport" evidence="15">
    <location>
        <begin position="526"/>
        <end position="793"/>
    </location>
</feature>
<feature type="transmembrane region" description="Helical" evidence="14">
    <location>
        <begin position="643"/>
        <end position="663"/>
    </location>
</feature>
<feature type="compositionally biased region" description="Basic and acidic residues" evidence="13">
    <location>
        <begin position="464"/>
        <end position="473"/>
    </location>
</feature>
<feature type="repeat" description="ANK" evidence="12">
    <location>
        <begin position="143"/>
        <end position="175"/>
    </location>
</feature>
<dbReference type="GO" id="GO:1902495">
    <property type="term" value="C:transmembrane transporter complex"/>
    <property type="evidence" value="ECO:0007669"/>
    <property type="project" value="TreeGrafter"/>
</dbReference>
<feature type="transmembrane region" description="Helical" evidence="14">
    <location>
        <begin position="517"/>
        <end position="538"/>
    </location>
</feature>
<keyword evidence="11" id="KW-0407">Ion channel</keyword>
<evidence type="ECO:0000256" key="13">
    <source>
        <dbReference type="SAM" id="MobiDB-lite"/>
    </source>
</evidence>
<evidence type="ECO:0000256" key="11">
    <source>
        <dbReference type="ARBA" id="ARBA00023303"/>
    </source>
</evidence>
<feature type="transmembrane region" description="Helical" evidence="14">
    <location>
        <begin position="578"/>
        <end position="598"/>
    </location>
</feature>
<name>A0AAN0JTA7_AMPQE</name>
<dbReference type="PRINTS" id="PR01415">
    <property type="entry name" value="ANKYRIN"/>
</dbReference>
<evidence type="ECO:0000256" key="3">
    <source>
        <dbReference type="ARBA" id="ARBA00022606"/>
    </source>
</evidence>
<dbReference type="RefSeq" id="XP_019860056.1">
    <property type="nucleotide sequence ID" value="XM_020004497.1"/>
</dbReference>
<dbReference type="KEGG" id="aqu:105316376"/>
<reference evidence="16" key="2">
    <citation type="submission" date="2024-06" db="UniProtKB">
        <authorList>
            <consortium name="EnsemblMetazoa"/>
        </authorList>
    </citation>
    <scope>IDENTIFICATION</scope>
</reference>
<dbReference type="PROSITE" id="PS50088">
    <property type="entry name" value="ANK_REPEAT"/>
    <property type="match status" value="6"/>
</dbReference>
<dbReference type="GO" id="GO:0005216">
    <property type="term" value="F:monoatomic ion channel activity"/>
    <property type="evidence" value="ECO:0007669"/>
    <property type="project" value="InterPro"/>
</dbReference>
<evidence type="ECO:0000256" key="5">
    <source>
        <dbReference type="ARBA" id="ARBA00022737"/>
    </source>
</evidence>
<evidence type="ECO:0000256" key="6">
    <source>
        <dbReference type="ARBA" id="ARBA00022989"/>
    </source>
</evidence>
<evidence type="ECO:0000256" key="9">
    <source>
        <dbReference type="ARBA" id="ARBA00023136"/>
    </source>
</evidence>
<dbReference type="EnsemblMetazoa" id="XM_020004497.1">
    <property type="protein sequence ID" value="XP_019860056.1"/>
    <property type="gene ID" value="LOC105316376"/>
</dbReference>
<evidence type="ECO:0000256" key="2">
    <source>
        <dbReference type="ARBA" id="ARBA00022448"/>
    </source>
</evidence>
<dbReference type="PANTHER" id="PTHR47143">
    <property type="entry name" value="TRANSIENT RECEPTOR POTENTIAL CATION CHANNEL PROTEIN PAINLESS"/>
    <property type="match status" value="1"/>
</dbReference>
<feature type="region of interest" description="Disordered" evidence="13">
    <location>
        <begin position="907"/>
        <end position="935"/>
    </location>
</feature>
<feature type="repeat" description="ANK" evidence="12">
    <location>
        <begin position="245"/>
        <end position="277"/>
    </location>
</feature>
<proteinExistence type="predicted"/>
<evidence type="ECO:0000256" key="1">
    <source>
        <dbReference type="ARBA" id="ARBA00004141"/>
    </source>
</evidence>
<feature type="repeat" description="ANK" evidence="12">
    <location>
        <begin position="211"/>
        <end position="243"/>
    </location>
</feature>
<feature type="transmembrane region" description="Helical" evidence="14">
    <location>
        <begin position="761"/>
        <end position="784"/>
    </location>
</feature>
<evidence type="ECO:0000256" key="8">
    <source>
        <dbReference type="ARBA" id="ARBA00023065"/>
    </source>
</evidence>
<dbReference type="Proteomes" id="UP000007879">
    <property type="component" value="Unassembled WGS sequence"/>
</dbReference>
<dbReference type="GeneID" id="105316376"/>
<evidence type="ECO:0000256" key="12">
    <source>
        <dbReference type="PROSITE-ProRule" id="PRU00023"/>
    </source>
</evidence>
<dbReference type="InterPro" id="IPR005821">
    <property type="entry name" value="Ion_trans_dom"/>
</dbReference>
<keyword evidence="4 14" id="KW-0812">Transmembrane</keyword>
<feature type="repeat" description="ANK" evidence="12">
    <location>
        <begin position="178"/>
        <end position="210"/>
    </location>
</feature>
<dbReference type="SMART" id="SM00248">
    <property type="entry name" value="ANK"/>
    <property type="match status" value="8"/>
</dbReference>
<keyword evidence="6 14" id="KW-1133">Transmembrane helix</keyword>
<keyword evidence="3" id="KW-0716">Sensory transduction</keyword>
<dbReference type="InterPro" id="IPR052076">
    <property type="entry name" value="TRP_cation_channel"/>
</dbReference>
<dbReference type="PANTHER" id="PTHR47143:SF1">
    <property type="entry name" value="ION_TRANS DOMAIN-CONTAINING PROTEIN"/>
    <property type="match status" value="1"/>
</dbReference>
<keyword evidence="8" id="KW-0406">Ion transport</keyword>
<evidence type="ECO:0000256" key="10">
    <source>
        <dbReference type="ARBA" id="ARBA00023180"/>
    </source>
</evidence>
<organism evidence="16 17">
    <name type="scientific">Amphimedon queenslandica</name>
    <name type="common">Sponge</name>
    <dbReference type="NCBI Taxonomy" id="400682"/>
    <lineage>
        <taxon>Eukaryota</taxon>
        <taxon>Metazoa</taxon>
        <taxon>Porifera</taxon>
        <taxon>Demospongiae</taxon>
        <taxon>Heteroscleromorpha</taxon>
        <taxon>Haplosclerida</taxon>
        <taxon>Niphatidae</taxon>
        <taxon>Amphimedon</taxon>
    </lineage>
</organism>
<dbReference type="AlphaFoldDB" id="A0AAN0JTA7"/>
<dbReference type="InterPro" id="IPR002110">
    <property type="entry name" value="Ankyrin_rpt"/>
</dbReference>